<feature type="binding site" evidence="9">
    <location>
        <position position="48"/>
    </location>
    <ligand>
        <name>substrate</name>
    </ligand>
</feature>
<keyword evidence="5 9" id="KW-0949">S-adenosyl-L-methionine</keyword>
<dbReference type="EMBL" id="JBHSWN010000001">
    <property type="protein sequence ID" value="MFC6790436.1"/>
    <property type="molecule type" value="Genomic_DNA"/>
</dbReference>
<feature type="binding site" evidence="9">
    <location>
        <position position="141"/>
    </location>
    <ligand>
        <name>substrate</name>
    </ligand>
</feature>
<comment type="similarity">
    <text evidence="9">Belongs to the class-III pyridoxal-phosphate-dependent aminotransferase family. BioA subfamily.</text>
</comment>
<dbReference type="EC" id="2.6.1.62" evidence="9"/>
<name>A0ABW2BLY8_9HYPH</name>
<comment type="pathway">
    <text evidence="2 9">Cofactor biosynthesis; biotin biosynthesis; 7,8-diaminononanoate from 8-amino-7-oxononanoate (SAM route): step 1/1.</text>
</comment>
<feature type="modified residue" description="N6-(pyridoxal phosphate)lysine" evidence="9">
    <location>
        <position position="264"/>
    </location>
</feature>
<proteinExistence type="inferred from homology"/>
<dbReference type="InterPro" id="IPR005815">
    <property type="entry name" value="BioA"/>
</dbReference>
<dbReference type="PANTHER" id="PTHR42684">
    <property type="entry name" value="ADENOSYLMETHIONINE-8-AMINO-7-OXONONANOATE AMINOTRANSFERASE"/>
    <property type="match status" value="1"/>
</dbReference>
<dbReference type="InterPro" id="IPR015424">
    <property type="entry name" value="PyrdxlP-dep_Trfase"/>
</dbReference>
<protein>
    <recommendedName>
        <fullName evidence="9">Adenosylmethionine-8-amino-7-oxononanoate aminotransferase</fullName>
        <ecNumber evidence="9">2.6.1.62</ecNumber>
    </recommendedName>
    <alternativeName>
        <fullName evidence="9">7,8-diamino-pelargonic acid aminotransferase</fullName>
        <shortName evidence="9">DAPA AT</shortName>
        <shortName evidence="9">DAPA aminotransferase</shortName>
    </alternativeName>
    <alternativeName>
        <fullName evidence="9">7,8-diaminononanoate synthase</fullName>
        <shortName evidence="9">DANS</shortName>
    </alternativeName>
    <alternativeName>
        <fullName evidence="9">Diaminopelargonic acid synthase</fullName>
    </alternativeName>
</protein>
<dbReference type="GO" id="GO:0004015">
    <property type="term" value="F:adenosylmethionine-8-amino-7-oxononanoate transaminase activity"/>
    <property type="evidence" value="ECO:0007669"/>
    <property type="project" value="UniProtKB-EC"/>
</dbReference>
<evidence type="ECO:0000256" key="8">
    <source>
        <dbReference type="ARBA" id="ARBA00048449"/>
    </source>
</evidence>
<evidence type="ECO:0000256" key="2">
    <source>
        <dbReference type="ARBA" id="ARBA00005063"/>
    </source>
</evidence>
<comment type="subunit">
    <text evidence="9">Homodimer.</text>
</comment>
<keyword evidence="9" id="KW-0963">Cytoplasm</keyword>
<feature type="binding site" evidence="9">
    <location>
        <position position="298"/>
    </location>
    <ligand>
        <name>substrate</name>
    </ligand>
</feature>
<feature type="binding site" evidence="9">
    <location>
        <position position="264"/>
    </location>
    <ligand>
        <name>substrate</name>
    </ligand>
</feature>
<dbReference type="SUPFAM" id="SSF53383">
    <property type="entry name" value="PLP-dependent transferases"/>
    <property type="match status" value="1"/>
</dbReference>
<feature type="binding site" evidence="9">
    <location>
        <begin position="299"/>
        <end position="300"/>
    </location>
    <ligand>
        <name>pyridoxal 5'-phosphate</name>
        <dbReference type="ChEBI" id="CHEBI:597326"/>
    </ligand>
</feature>
<dbReference type="Gene3D" id="3.90.1150.10">
    <property type="entry name" value="Aspartate Aminotransferase, domain 1"/>
    <property type="match status" value="1"/>
</dbReference>
<keyword evidence="4 9" id="KW-0808">Transferase</keyword>
<evidence type="ECO:0000313" key="10">
    <source>
        <dbReference type="EMBL" id="MFC6790436.1"/>
    </source>
</evidence>
<organism evidence="10 11">
    <name type="scientific">Methylobacterium komagatae</name>
    <dbReference type="NCBI Taxonomy" id="374425"/>
    <lineage>
        <taxon>Bacteria</taxon>
        <taxon>Pseudomonadati</taxon>
        <taxon>Pseudomonadota</taxon>
        <taxon>Alphaproteobacteria</taxon>
        <taxon>Hyphomicrobiales</taxon>
        <taxon>Methylobacteriaceae</taxon>
        <taxon>Methylobacterium</taxon>
    </lineage>
</organism>
<dbReference type="Pfam" id="PF00202">
    <property type="entry name" value="Aminotran_3"/>
    <property type="match status" value="1"/>
</dbReference>
<evidence type="ECO:0000256" key="1">
    <source>
        <dbReference type="ARBA" id="ARBA00001933"/>
    </source>
</evidence>
<gene>
    <name evidence="9" type="primary">bioA</name>
    <name evidence="10" type="ORF">ACFQE0_12965</name>
</gene>
<keyword evidence="3 9" id="KW-0032">Aminotransferase</keyword>
<dbReference type="Proteomes" id="UP001596292">
    <property type="component" value="Unassembled WGS sequence"/>
</dbReference>
<sequence>MSEARSTHLWRPYTQMKHAAPPLEAVATTGTRIRLADGRELVDGIASWWTAVHGYNHPHIAGAVAAQLAAMPHIMFGGLTHASAERLAARLAALLPGDLDHVFFSDSGSVAVEVALKMAAQLWINRGVAGRTKVLAFRGGYHGDTMGAMSVCDPEEGMHRRFGAWLPEQIFCDLPRTEAETNTLDAALTHNRDRLAALIVEPLVQGAGGMLMHPPEVLARIATLARRNGLPLIVDEIFTGFGRTGTMFACEQAGIVPDIVCLSKALTGGTLTLAATVARTEIFSAFWSDDPAAALMHGPTFMANPLACAAANASLDLFEREPRLEQARAIESRLTDGLADLRGLPGVADVRVLGAIGCLQFANTPDLAALKERLVARGVWVRPFGDILYLTPALSIEAADLTRLIDAVTDTVREEAQRLNP</sequence>
<keyword evidence="6 9" id="KW-0093">Biotin biosynthesis</keyword>
<evidence type="ECO:0000256" key="3">
    <source>
        <dbReference type="ARBA" id="ARBA00022576"/>
    </source>
</evidence>
<comment type="cofactor">
    <cofactor evidence="1 9">
        <name>pyridoxal 5'-phosphate</name>
        <dbReference type="ChEBI" id="CHEBI:597326"/>
    </cofactor>
</comment>
<evidence type="ECO:0000256" key="9">
    <source>
        <dbReference type="HAMAP-Rule" id="MF_00834"/>
    </source>
</evidence>
<evidence type="ECO:0000313" key="11">
    <source>
        <dbReference type="Proteomes" id="UP001596292"/>
    </source>
</evidence>
<dbReference type="InterPro" id="IPR049704">
    <property type="entry name" value="Aminotrans_3_PPA_site"/>
</dbReference>
<keyword evidence="11" id="KW-1185">Reference proteome</keyword>
<dbReference type="InterPro" id="IPR005814">
    <property type="entry name" value="Aminotrans_3"/>
</dbReference>
<dbReference type="InterPro" id="IPR015422">
    <property type="entry name" value="PyrdxlP-dep_Trfase_small"/>
</dbReference>
<dbReference type="NCBIfam" id="NF004624">
    <property type="entry name" value="PRK05964.1"/>
    <property type="match status" value="1"/>
</dbReference>
<feature type="binding site" evidence="9">
    <location>
        <position position="235"/>
    </location>
    <ligand>
        <name>pyridoxal 5'-phosphate</name>
        <dbReference type="ChEBI" id="CHEBI:597326"/>
    </ligand>
</feature>
<feature type="site" description="Participates in the substrate recognition with KAPA and in a stacking interaction with the adenine ring of SAM" evidence="9">
    <location>
        <position position="13"/>
    </location>
</feature>
<comment type="function">
    <text evidence="9">Catalyzes the transfer of the alpha-amino group from S-adenosyl-L-methionine (SAM) to 7-keto-8-aminopelargonic acid (KAPA) to form 7,8-diaminopelargonic acid (DAPA). It is the only aminotransferase known to utilize SAM as an amino donor.</text>
</comment>
<evidence type="ECO:0000256" key="7">
    <source>
        <dbReference type="ARBA" id="ARBA00022898"/>
    </source>
</evidence>
<dbReference type="NCBIfam" id="TIGR00508">
    <property type="entry name" value="bioA"/>
    <property type="match status" value="1"/>
</dbReference>
<feature type="binding site" evidence="9">
    <location>
        <position position="382"/>
    </location>
    <ligand>
        <name>substrate</name>
    </ligand>
</feature>
<comment type="caution">
    <text evidence="10">The sequence shown here is derived from an EMBL/GenBank/DDBJ whole genome shotgun (WGS) entry which is preliminary data.</text>
</comment>
<dbReference type="Gene3D" id="3.40.640.10">
    <property type="entry name" value="Type I PLP-dependent aspartate aminotransferase-like (Major domain)"/>
    <property type="match status" value="1"/>
</dbReference>
<dbReference type="HAMAP" id="MF_00834">
    <property type="entry name" value="BioA"/>
    <property type="match status" value="1"/>
</dbReference>
<keyword evidence="7 9" id="KW-0663">Pyridoxal phosphate</keyword>
<evidence type="ECO:0000256" key="5">
    <source>
        <dbReference type="ARBA" id="ARBA00022691"/>
    </source>
</evidence>
<dbReference type="PIRSF" id="PIRSF000521">
    <property type="entry name" value="Transaminase_4ab_Lys_Orn"/>
    <property type="match status" value="1"/>
</dbReference>
<dbReference type="PROSITE" id="PS00600">
    <property type="entry name" value="AA_TRANSFER_CLASS_3"/>
    <property type="match status" value="1"/>
</dbReference>
<reference evidence="11" key="1">
    <citation type="journal article" date="2019" name="Int. J. Syst. Evol. Microbiol.">
        <title>The Global Catalogue of Microorganisms (GCM) 10K type strain sequencing project: providing services to taxonomists for standard genome sequencing and annotation.</title>
        <authorList>
            <consortium name="The Broad Institute Genomics Platform"/>
            <consortium name="The Broad Institute Genome Sequencing Center for Infectious Disease"/>
            <person name="Wu L."/>
            <person name="Ma J."/>
        </authorList>
    </citation>
    <scope>NUCLEOTIDE SEQUENCE [LARGE SCALE GENOMIC DNA]</scope>
    <source>
        <strain evidence="11">CCUG 48316</strain>
    </source>
</reference>
<dbReference type="CDD" id="cd00610">
    <property type="entry name" value="OAT_like"/>
    <property type="match status" value="1"/>
</dbReference>
<comment type="subcellular location">
    <subcellularLocation>
        <location evidence="9">Cytoplasm</location>
    </subcellularLocation>
</comment>
<dbReference type="RefSeq" id="WP_378970198.1">
    <property type="nucleotide sequence ID" value="NZ_JBHSWN010000001.1"/>
</dbReference>
<evidence type="ECO:0000256" key="6">
    <source>
        <dbReference type="ARBA" id="ARBA00022756"/>
    </source>
</evidence>
<accession>A0ABW2BLY8</accession>
<comment type="catalytic activity">
    <reaction evidence="8 9">
        <text>(8S)-8-amino-7-oxononanoate + S-adenosyl-L-methionine = S-adenosyl-4-methylsulfanyl-2-oxobutanoate + (7R,8S)-7,8-diammoniononanoate</text>
        <dbReference type="Rhea" id="RHEA:16861"/>
        <dbReference type="ChEBI" id="CHEBI:16490"/>
        <dbReference type="ChEBI" id="CHEBI:59789"/>
        <dbReference type="ChEBI" id="CHEBI:149468"/>
        <dbReference type="ChEBI" id="CHEBI:149469"/>
        <dbReference type="EC" id="2.6.1.62"/>
    </reaction>
</comment>
<feature type="binding site" evidence="9">
    <location>
        <begin position="108"/>
        <end position="109"/>
    </location>
    <ligand>
        <name>pyridoxal 5'-phosphate</name>
        <dbReference type="ChEBI" id="CHEBI:597326"/>
    </ligand>
</feature>
<dbReference type="PANTHER" id="PTHR42684:SF17">
    <property type="entry name" value="ADENOSYLMETHIONINE-8-AMINO-7-OXONONANOATE AMINOTRANSFERASE"/>
    <property type="match status" value="1"/>
</dbReference>
<evidence type="ECO:0000256" key="4">
    <source>
        <dbReference type="ARBA" id="ARBA00022679"/>
    </source>
</evidence>
<dbReference type="InterPro" id="IPR015421">
    <property type="entry name" value="PyrdxlP-dep_Trfase_major"/>
</dbReference>